<feature type="region of interest" description="Disordered" evidence="9">
    <location>
        <begin position="208"/>
        <end position="230"/>
    </location>
</feature>
<feature type="cross-link" description="Glycyl lysine isopeptide (Lys-Gly) (interchain with G-Cter in SUMO2)" evidence="8">
    <location>
        <position position="51"/>
    </location>
</feature>
<dbReference type="SMART" id="SM00220">
    <property type="entry name" value="S_TKc"/>
    <property type="match status" value="1"/>
</dbReference>
<dbReference type="AlphaFoldDB" id="A0AAD1Y7Y0"/>
<dbReference type="Gene3D" id="1.10.510.10">
    <property type="entry name" value="Transferase(Phosphotransferase) domain 1"/>
    <property type="match status" value="1"/>
</dbReference>
<feature type="binding site" evidence="7">
    <location>
        <begin position="2"/>
        <end position="4"/>
    </location>
    <ligand>
        <name>ATP</name>
        <dbReference type="ChEBI" id="CHEBI:30616"/>
    </ligand>
</feature>
<feature type="binding site" evidence="7">
    <location>
        <position position="88"/>
    </location>
    <ligand>
        <name>ATP</name>
        <dbReference type="ChEBI" id="CHEBI:30616"/>
    </ligand>
</feature>
<keyword evidence="12" id="KW-1185">Reference proteome</keyword>
<evidence type="ECO:0000256" key="7">
    <source>
        <dbReference type="PIRSR" id="PIRSR630616-2"/>
    </source>
</evidence>
<dbReference type="GO" id="GO:0005524">
    <property type="term" value="F:ATP binding"/>
    <property type="evidence" value="ECO:0007669"/>
    <property type="project" value="UniProtKB-KW"/>
</dbReference>
<dbReference type="Proteomes" id="UP001295684">
    <property type="component" value="Unassembled WGS sequence"/>
</dbReference>
<sequence length="447" mass="50742">MDYADGGELEHYLVKQEGYRVSEKQAKFFMLQILSAVSHCHSKGIIHRDLKPQNILITYSQHGNLDHSLFEMDPNKEPYEDMVLKVVDFGIAGIKRAGTRGESTNAGTEKFMAPELKDKKDISATKALDIYSLGIILYIIVMGKHPFVTKHKDGTRTVSTKLRFSDWKISKNCKDLIKRMIEEDPSERINMYDILNHDWFNQKCESDDSFFQESPSPKTKSKKVPNEDGVKPNMLFEKSLKMNMIKNSDLLPAFSKSIKEGSGRLNFNFDKQKAKKTLCASGKAKKKRKFGKNTQKVKAKDILHFKNNPGKGYHSPEATCKGNINFSSIKFQNGSVRKNAYKKLVSRPSFVNKKSQGLESYYEKSSKIADGISPVTHKNSSSSNLGGVSWKAKINIEKRKVLRSNIRNYSYSRASAMSSMKHGTVNDHYLNGNKFPEIGSKQSRFFK</sequence>
<comment type="caution">
    <text evidence="11">The sequence shown here is derived from an EMBL/GenBank/DDBJ whole genome shotgun (WGS) entry which is preliminary data.</text>
</comment>
<keyword evidence="4" id="KW-0418">Kinase</keyword>
<dbReference type="PROSITE" id="PS00108">
    <property type="entry name" value="PROTEIN_KINASE_ST"/>
    <property type="match status" value="1"/>
</dbReference>
<evidence type="ECO:0000256" key="9">
    <source>
        <dbReference type="SAM" id="MobiDB-lite"/>
    </source>
</evidence>
<reference evidence="11" key="1">
    <citation type="submission" date="2023-07" db="EMBL/GenBank/DDBJ databases">
        <authorList>
            <consortium name="AG Swart"/>
            <person name="Singh M."/>
            <person name="Singh A."/>
            <person name="Seah K."/>
            <person name="Emmerich C."/>
        </authorList>
    </citation>
    <scope>NUCLEOTIDE SEQUENCE</scope>
    <source>
        <strain evidence="11">DP1</strain>
    </source>
</reference>
<dbReference type="Pfam" id="PF00069">
    <property type="entry name" value="Pkinase"/>
    <property type="match status" value="1"/>
</dbReference>
<dbReference type="PANTHER" id="PTHR24350">
    <property type="entry name" value="SERINE/THREONINE-PROTEIN KINASE IAL-RELATED"/>
    <property type="match status" value="1"/>
</dbReference>
<accession>A0AAD1Y7Y0</accession>
<evidence type="ECO:0000256" key="8">
    <source>
        <dbReference type="PIRSR" id="PIRSR630616-3"/>
    </source>
</evidence>
<evidence type="ECO:0000256" key="5">
    <source>
        <dbReference type="ARBA" id="ARBA00022840"/>
    </source>
</evidence>
<feature type="active site" description="Proton acceptor" evidence="6">
    <location>
        <position position="49"/>
    </location>
</feature>
<evidence type="ECO:0000256" key="2">
    <source>
        <dbReference type="ARBA" id="ARBA00022679"/>
    </source>
</evidence>
<dbReference type="EMBL" id="CAMPGE010028736">
    <property type="protein sequence ID" value="CAI2386247.1"/>
    <property type="molecule type" value="Genomic_DNA"/>
</dbReference>
<keyword evidence="2" id="KW-0808">Transferase</keyword>
<organism evidence="11 12">
    <name type="scientific">Euplotes crassus</name>
    <dbReference type="NCBI Taxonomy" id="5936"/>
    <lineage>
        <taxon>Eukaryota</taxon>
        <taxon>Sar</taxon>
        <taxon>Alveolata</taxon>
        <taxon>Ciliophora</taxon>
        <taxon>Intramacronucleata</taxon>
        <taxon>Spirotrichea</taxon>
        <taxon>Hypotrichia</taxon>
        <taxon>Euplotida</taxon>
        <taxon>Euplotidae</taxon>
        <taxon>Moneuplotes</taxon>
    </lineage>
</organism>
<dbReference type="GO" id="GO:0004674">
    <property type="term" value="F:protein serine/threonine kinase activity"/>
    <property type="evidence" value="ECO:0007669"/>
    <property type="project" value="UniProtKB-KW"/>
</dbReference>
<evidence type="ECO:0000256" key="6">
    <source>
        <dbReference type="PIRSR" id="PIRSR630616-1"/>
    </source>
</evidence>
<evidence type="ECO:0000256" key="3">
    <source>
        <dbReference type="ARBA" id="ARBA00022741"/>
    </source>
</evidence>
<gene>
    <name evidence="11" type="ORF">ECRASSUSDP1_LOCUS27856</name>
</gene>
<dbReference type="InterPro" id="IPR030616">
    <property type="entry name" value="Aur-like"/>
</dbReference>
<proteinExistence type="predicted"/>
<dbReference type="SUPFAM" id="SSF56112">
    <property type="entry name" value="Protein kinase-like (PK-like)"/>
    <property type="match status" value="1"/>
</dbReference>
<evidence type="ECO:0000313" key="12">
    <source>
        <dbReference type="Proteomes" id="UP001295684"/>
    </source>
</evidence>
<feature type="domain" description="Protein kinase" evidence="10">
    <location>
        <begin position="1"/>
        <end position="200"/>
    </location>
</feature>
<keyword evidence="3 7" id="KW-0547">Nucleotide-binding</keyword>
<evidence type="ECO:0000313" key="11">
    <source>
        <dbReference type="EMBL" id="CAI2386247.1"/>
    </source>
</evidence>
<dbReference type="InterPro" id="IPR000719">
    <property type="entry name" value="Prot_kinase_dom"/>
</dbReference>
<name>A0AAD1Y7Y0_EUPCR</name>
<evidence type="ECO:0000256" key="1">
    <source>
        <dbReference type="ARBA" id="ARBA00022527"/>
    </source>
</evidence>
<dbReference type="InterPro" id="IPR008271">
    <property type="entry name" value="Ser/Thr_kinase_AS"/>
</dbReference>
<evidence type="ECO:0000259" key="10">
    <source>
        <dbReference type="PROSITE" id="PS50011"/>
    </source>
</evidence>
<keyword evidence="5 7" id="KW-0067">ATP-binding</keyword>
<dbReference type="PROSITE" id="PS50011">
    <property type="entry name" value="PROTEIN_KINASE_DOM"/>
    <property type="match status" value="1"/>
</dbReference>
<protein>
    <recommendedName>
        <fullName evidence="10">Protein kinase domain-containing protein</fullName>
    </recommendedName>
</protein>
<dbReference type="InterPro" id="IPR011009">
    <property type="entry name" value="Kinase-like_dom_sf"/>
</dbReference>
<evidence type="ECO:0000256" key="4">
    <source>
        <dbReference type="ARBA" id="ARBA00022777"/>
    </source>
</evidence>
<keyword evidence="1" id="KW-0723">Serine/threonine-protein kinase</keyword>